<dbReference type="CDD" id="cd01650">
    <property type="entry name" value="RT_nLTR_like"/>
    <property type="match status" value="1"/>
</dbReference>
<dbReference type="InterPro" id="IPR052343">
    <property type="entry name" value="Retrotransposon-Effector_Assoc"/>
</dbReference>
<keyword evidence="3" id="KW-1185">Reference proteome</keyword>
<dbReference type="SUPFAM" id="SSF56672">
    <property type="entry name" value="DNA/RNA polymerases"/>
    <property type="match status" value="1"/>
</dbReference>
<dbReference type="Proteomes" id="UP001497516">
    <property type="component" value="Chromosome 7"/>
</dbReference>
<reference evidence="2 3" key="1">
    <citation type="submission" date="2024-04" db="EMBL/GenBank/DDBJ databases">
        <authorList>
            <person name="Fracassetti M."/>
        </authorList>
    </citation>
    <scope>NUCLEOTIDE SEQUENCE [LARGE SCALE GENOMIC DNA]</scope>
</reference>
<accession>A0AAV2FYT4</accession>
<sequence>MDLRNMIQDIGLHDPGYQGEPFTWTNKRMGMACIRERLDRALCSQTWMDTFPDTLVKHFTDQGSDHRALLLSDKPYVRMCRPLFRFDARWADNPEVKAMVSYVWLEQIQGNPMFQLWERLKKLRHLLYDWSRAGTTNSLRNIQTLKIEIERIKAVHPINWEAVAGLETELSRQWEAEEEYWQQKSRVRWLKRGDKNSSYFHTVMRTRRKRNFVAGLYNADGEWVTEERGKADIATDFYQTLFTSESQVHNMADRVADLPIGSSITQEMNANLTAVVLPEEIRRTVFGMGSKQAPGSDGFTGKFFKAFWEIVGDSVIDAVSSFFETSRMLRSFNHTWLTLIPKVDQVESIRQLRPISLCQFVYKIITKIMAERLAGVLPEIISTGQNAFIRDRQIVENILLGHELMHYLKLKTRGKKGYMALKVDMEKAYDRVEWSFLLAVLEKMGFSSVWLGWVQECLQSASFSVLMNGAPSGFFRSSRGLRQGDPLSPLLFVLCTEGFAALLRKAISEKRLEGVKVAPRAPRISHLFFACILICSSEVHSRSVRISLKF</sequence>
<dbReference type="PANTHER" id="PTHR46890:SF48">
    <property type="entry name" value="RNA-DIRECTED DNA POLYMERASE"/>
    <property type="match status" value="1"/>
</dbReference>
<dbReference type="InterPro" id="IPR043502">
    <property type="entry name" value="DNA/RNA_pol_sf"/>
</dbReference>
<proteinExistence type="predicted"/>
<evidence type="ECO:0000313" key="3">
    <source>
        <dbReference type="Proteomes" id="UP001497516"/>
    </source>
</evidence>
<feature type="domain" description="Reverse transcriptase" evidence="1">
    <location>
        <begin position="321"/>
        <end position="550"/>
    </location>
</feature>
<gene>
    <name evidence="2" type="ORF">LTRI10_LOCUS43085</name>
</gene>
<organism evidence="2 3">
    <name type="scientific">Linum trigynum</name>
    <dbReference type="NCBI Taxonomy" id="586398"/>
    <lineage>
        <taxon>Eukaryota</taxon>
        <taxon>Viridiplantae</taxon>
        <taxon>Streptophyta</taxon>
        <taxon>Embryophyta</taxon>
        <taxon>Tracheophyta</taxon>
        <taxon>Spermatophyta</taxon>
        <taxon>Magnoliopsida</taxon>
        <taxon>eudicotyledons</taxon>
        <taxon>Gunneridae</taxon>
        <taxon>Pentapetalae</taxon>
        <taxon>rosids</taxon>
        <taxon>fabids</taxon>
        <taxon>Malpighiales</taxon>
        <taxon>Linaceae</taxon>
        <taxon>Linum</taxon>
    </lineage>
</organism>
<dbReference type="AlphaFoldDB" id="A0AAV2FYT4"/>
<dbReference type="PROSITE" id="PS50878">
    <property type="entry name" value="RT_POL"/>
    <property type="match status" value="1"/>
</dbReference>
<dbReference type="Gene3D" id="3.60.10.10">
    <property type="entry name" value="Endonuclease/exonuclease/phosphatase"/>
    <property type="match status" value="1"/>
</dbReference>
<evidence type="ECO:0000313" key="2">
    <source>
        <dbReference type="EMBL" id="CAL1403132.1"/>
    </source>
</evidence>
<name>A0AAV2FYT4_9ROSI</name>
<dbReference type="InterPro" id="IPR036691">
    <property type="entry name" value="Endo/exonu/phosph_ase_sf"/>
</dbReference>
<dbReference type="EMBL" id="OZ034820">
    <property type="protein sequence ID" value="CAL1403132.1"/>
    <property type="molecule type" value="Genomic_DNA"/>
</dbReference>
<evidence type="ECO:0000259" key="1">
    <source>
        <dbReference type="PROSITE" id="PS50878"/>
    </source>
</evidence>
<dbReference type="InterPro" id="IPR000477">
    <property type="entry name" value="RT_dom"/>
</dbReference>
<dbReference type="PANTHER" id="PTHR46890">
    <property type="entry name" value="NON-LTR RETROLELEMENT REVERSE TRANSCRIPTASE-LIKE PROTEIN-RELATED"/>
    <property type="match status" value="1"/>
</dbReference>
<dbReference type="Pfam" id="PF00078">
    <property type="entry name" value="RVT_1"/>
    <property type="match status" value="1"/>
</dbReference>
<dbReference type="SUPFAM" id="SSF56219">
    <property type="entry name" value="DNase I-like"/>
    <property type="match status" value="1"/>
</dbReference>
<protein>
    <recommendedName>
        <fullName evidence="1">Reverse transcriptase domain-containing protein</fullName>
    </recommendedName>
</protein>